<feature type="domain" description="Rhodopsin" evidence="18">
    <location>
        <begin position="560"/>
        <end position="802"/>
    </location>
</feature>
<dbReference type="InterPro" id="IPR036396">
    <property type="entry name" value="Cyt_P450_sf"/>
</dbReference>
<comment type="caution">
    <text evidence="19">The sequence shown here is derived from an EMBL/GenBank/DDBJ whole genome shotgun (WGS) entry which is preliminary data.</text>
</comment>
<dbReference type="GO" id="GO:0020037">
    <property type="term" value="F:heme binding"/>
    <property type="evidence" value="ECO:0007669"/>
    <property type="project" value="InterPro"/>
</dbReference>
<dbReference type="CDD" id="cd09083">
    <property type="entry name" value="EEP-1"/>
    <property type="match status" value="1"/>
</dbReference>
<protein>
    <submittedName>
        <fullName evidence="19">Trichodiene oxygenase</fullName>
    </submittedName>
</protein>
<evidence type="ECO:0000259" key="18">
    <source>
        <dbReference type="Pfam" id="PF20684"/>
    </source>
</evidence>
<dbReference type="InterPro" id="IPR052337">
    <property type="entry name" value="SAT4-like"/>
</dbReference>
<dbReference type="Proteomes" id="UP000434172">
    <property type="component" value="Unassembled WGS sequence"/>
</dbReference>
<dbReference type="PRINTS" id="PR00385">
    <property type="entry name" value="P450"/>
</dbReference>
<dbReference type="GO" id="GO:0016705">
    <property type="term" value="F:oxidoreductase activity, acting on paired donors, with incorporation or reduction of molecular oxygen"/>
    <property type="evidence" value="ECO:0007669"/>
    <property type="project" value="InterPro"/>
</dbReference>
<evidence type="ECO:0000256" key="6">
    <source>
        <dbReference type="ARBA" id="ARBA00022692"/>
    </source>
</evidence>
<evidence type="ECO:0000256" key="11">
    <source>
        <dbReference type="ARBA" id="ARBA00023033"/>
    </source>
</evidence>
<dbReference type="InterPro" id="IPR002401">
    <property type="entry name" value="Cyt_P450_E_grp-I"/>
</dbReference>
<feature type="transmembrane region" description="Helical" evidence="16">
    <location>
        <begin position="740"/>
        <end position="760"/>
    </location>
</feature>
<dbReference type="GO" id="GO:0004497">
    <property type="term" value="F:monooxygenase activity"/>
    <property type="evidence" value="ECO:0007669"/>
    <property type="project" value="UniProtKB-KW"/>
</dbReference>
<keyword evidence="11" id="KW-0503">Monooxygenase</keyword>
<dbReference type="FunFam" id="1.10.630.10:FF:000069">
    <property type="entry name" value="Cytochrome P450, putative (Eurofung)"/>
    <property type="match status" value="1"/>
</dbReference>
<evidence type="ECO:0000313" key="19">
    <source>
        <dbReference type="EMBL" id="KAF0319152.1"/>
    </source>
</evidence>
<evidence type="ECO:0000259" key="17">
    <source>
        <dbReference type="Pfam" id="PF03372"/>
    </source>
</evidence>
<dbReference type="Gene3D" id="3.60.10.10">
    <property type="entry name" value="Endonuclease/exonuclease/phosphatase"/>
    <property type="match status" value="1"/>
</dbReference>
<evidence type="ECO:0000256" key="4">
    <source>
        <dbReference type="ARBA" id="ARBA00010617"/>
    </source>
</evidence>
<dbReference type="Pfam" id="PF20684">
    <property type="entry name" value="Fung_rhodopsin"/>
    <property type="match status" value="2"/>
</dbReference>
<comment type="cofactor">
    <cofactor evidence="1 14">
        <name>heme</name>
        <dbReference type="ChEBI" id="CHEBI:30413"/>
    </cofactor>
</comment>
<feature type="region of interest" description="Disordered" evidence="15">
    <location>
        <begin position="856"/>
        <end position="878"/>
    </location>
</feature>
<keyword evidence="20" id="KW-1185">Reference proteome</keyword>
<evidence type="ECO:0000256" key="1">
    <source>
        <dbReference type="ARBA" id="ARBA00001971"/>
    </source>
</evidence>
<dbReference type="EMBL" id="WOWK01000099">
    <property type="protein sequence ID" value="KAF0319152.1"/>
    <property type="molecule type" value="Genomic_DNA"/>
</dbReference>
<keyword evidence="7 14" id="KW-0479">Metal-binding</keyword>
<dbReference type="InterPro" id="IPR005135">
    <property type="entry name" value="Endo/exonuclease/phosphatase"/>
</dbReference>
<evidence type="ECO:0000256" key="8">
    <source>
        <dbReference type="ARBA" id="ARBA00022989"/>
    </source>
</evidence>
<dbReference type="PANTHER" id="PTHR33048:SF15">
    <property type="entry name" value="INTEGRAL MEMBRANE PROTEIN"/>
    <property type="match status" value="1"/>
</dbReference>
<feature type="transmembrane region" description="Helical" evidence="16">
    <location>
        <begin position="1250"/>
        <end position="1274"/>
    </location>
</feature>
<sequence>MSTIETGPSSVDVSASYLSARSVLGLLGLWLVYQSFKALYNISPLHPLSGIPGPKLSAATYIPEFYHDVIRFGRYTREIHRMHEQYGPIVRISPHEVHCNDANFSDEIYAVSGRKRDKPVHQINGSALGESGFGTVDHDQHRLRRGPLAKFFSRGNIARLEADLHAMVQRLCDKLLNESGKKEFDVTMAYSCFTSDAISGYCFGESFGFLQQEGWYPNFRAPTASILRPVFVFRFFPWTKSLTVLGEWLINYLPADIALLIQTLKIDIPNRVKKTKKELDAGIRHERPTVFGSLLESELSMLEKEPERLGDEATAVVGAGTETTSWALSVMTYHLLTKPELLAKLRKELDGVVTDPQHLPSWTSLETLPYLGAVIQEGLRLSYGVSARTARIPTQENLVYRGEFNKKPVEYVIPRGFAIGMSAAITHHEEGVFPDSYQFIPERWLDEKNNRRKDVEKGMLAFSKGSRSCLGMNLALCEMNLCLTALVLRVLPRMQLFDTEDEDVAYDHDMFVPEPAKADNMWSTTLDPDLRMLPPTGLPLAIIIISCVFLVFSVICVGLRTRIRLVERTFGLDDGLMAAGTVVYVAVVGLAVYGCFVGLGTLEENLNAWLWAEGLKIYVVWILVYVGALALVKSSVCLTIQRIVTTDRALTITIWVLLGLTWASFFITFIGTLLYCRPVEALWTPTMILSGEGTCADVDVLIAIGHVATSSAIVTDLALVVVPAVILWGTQMKTQTKLQVFGLLSFASVASIITMVRIPYVNHFKAQTNLQFWVAHTVLCSNVETGIGCIASSVPSLRRFIARTRGTTAEDSAPSKSNGTGGLFTFGSKPVERSRDPYRNPTDVGFSLATVHGRGDDSWERLQDGDSDKGDLLPNNQKGGGIHKQFTYTVDIETDSSLKTGRSGSSRNSIMKPVSAAAVLLGAIGAYAQSSDLFTRFMTYNIRWATPTPGTNEALWSVRRPRLTAQLNYETTGRPESLVCMQEVVEEQLLDIAEDVGSAWSHIGVGRDDGVAAGEFSPIFYQPGAWDLVENRTYWLSETPDVAGSVGWDAALPRIVTVASFTHVASGFPLVFMCTHFDHVGQTARENSAALLVDLAKEWESVADEVTPVFLGGDLNIEPDNPAYQTLIAEGNMHDTLDLTPEAHRVGYSKTYTAFTDDESDDSLIDHLFVRDPTVRGMEFLSHAVLPNKFDDGLYISDHRPVVTDVKFGATYGKRERPKDYSHVVLGRRFGFGLDFWTLRYDTIVEFMKIFYAFANVYTLAIAALKATILFFYQRVFGGFSSPFTTILWCTQAFNLLTFIGFTIPTIAQCQPLSFAWEGWDGRHEGFCLNILSMIVTHAAVNIGLDVWMLVLPSTQVLRLNLRWREKVEILAMFGIGI</sequence>
<comment type="similarity">
    <text evidence="13">Belongs to the SAT4 family.</text>
</comment>
<name>A0A8H3W4K3_9PEZI</name>
<dbReference type="PANTHER" id="PTHR33048">
    <property type="entry name" value="PTH11-LIKE INTEGRAL MEMBRANE PROTEIN (AFU_ORTHOLOGUE AFUA_5G11245)"/>
    <property type="match status" value="1"/>
</dbReference>
<feature type="domain" description="Rhodopsin" evidence="18">
    <location>
        <begin position="1229"/>
        <end position="1378"/>
    </location>
</feature>
<keyword evidence="12 16" id="KW-0472">Membrane</keyword>
<reference evidence="19 20" key="1">
    <citation type="submission" date="2019-12" db="EMBL/GenBank/DDBJ databases">
        <title>A genome sequence resource for the geographically widespread anthracnose pathogen Colletotrichum asianum.</title>
        <authorList>
            <person name="Meng Y."/>
        </authorList>
    </citation>
    <scope>NUCLEOTIDE SEQUENCE [LARGE SCALE GENOMIC DNA]</scope>
    <source>
        <strain evidence="19 20">ICMP 18580</strain>
    </source>
</reference>
<evidence type="ECO:0000256" key="10">
    <source>
        <dbReference type="ARBA" id="ARBA00023004"/>
    </source>
</evidence>
<dbReference type="OrthoDB" id="3945418at2759"/>
<feature type="domain" description="Endonuclease/exonuclease/phosphatase" evidence="17">
    <location>
        <begin position="938"/>
        <end position="1199"/>
    </location>
</feature>
<dbReference type="PRINTS" id="PR00463">
    <property type="entry name" value="EP450I"/>
</dbReference>
<accession>A0A8H3W4K3</accession>
<dbReference type="Pfam" id="PF00067">
    <property type="entry name" value="p450"/>
    <property type="match status" value="1"/>
</dbReference>
<dbReference type="InterPro" id="IPR036691">
    <property type="entry name" value="Endo/exonu/phosph_ase_sf"/>
</dbReference>
<dbReference type="SUPFAM" id="SSF48264">
    <property type="entry name" value="Cytochrome P450"/>
    <property type="match status" value="1"/>
</dbReference>
<dbReference type="InterPro" id="IPR049326">
    <property type="entry name" value="Rhodopsin_dom_fungi"/>
</dbReference>
<dbReference type="InterPro" id="IPR017972">
    <property type="entry name" value="Cyt_P450_CS"/>
</dbReference>
<evidence type="ECO:0000256" key="2">
    <source>
        <dbReference type="ARBA" id="ARBA00004141"/>
    </source>
</evidence>
<dbReference type="GO" id="GO:0005506">
    <property type="term" value="F:iron ion binding"/>
    <property type="evidence" value="ECO:0007669"/>
    <property type="project" value="InterPro"/>
</dbReference>
<dbReference type="GO" id="GO:0016020">
    <property type="term" value="C:membrane"/>
    <property type="evidence" value="ECO:0007669"/>
    <property type="project" value="UniProtKB-SubCell"/>
</dbReference>
<feature type="transmembrane region" description="Helical" evidence="16">
    <location>
        <begin position="538"/>
        <end position="563"/>
    </location>
</feature>
<evidence type="ECO:0000256" key="12">
    <source>
        <dbReference type="ARBA" id="ARBA00023136"/>
    </source>
</evidence>
<evidence type="ECO:0000256" key="3">
    <source>
        <dbReference type="ARBA" id="ARBA00004167"/>
    </source>
</evidence>
<feature type="binding site" description="axial binding residue" evidence="14">
    <location>
        <position position="469"/>
    </location>
    <ligand>
        <name>heme</name>
        <dbReference type="ChEBI" id="CHEBI:30413"/>
    </ligand>
    <ligandPart>
        <name>Fe</name>
        <dbReference type="ChEBI" id="CHEBI:18248"/>
    </ligandPart>
</feature>
<evidence type="ECO:0000256" key="7">
    <source>
        <dbReference type="ARBA" id="ARBA00022723"/>
    </source>
</evidence>
<feature type="transmembrane region" description="Helical" evidence="16">
    <location>
        <begin position="1327"/>
        <end position="1351"/>
    </location>
</feature>
<feature type="compositionally biased region" description="Basic and acidic residues" evidence="15">
    <location>
        <begin position="856"/>
        <end position="871"/>
    </location>
</feature>
<dbReference type="PROSITE" id="PS00086">
    <property type="entry name" value="CYTOCHROME_P450"/>
    <property type="match status" value="1"/>
</dbReference>
<evidence type="ECO:0000256" key="16">
    <source>
        <dbReference type="SAM" id="Phobius"/>
    </source>
</evidence>
<keyword evidence="10 14" id="KW-0408">Iron</keyword>
<feature type="transmembrane region" description="Helical" evidence="16">
    <location>
        <begin position="575"/>
        <end position="599"/>
    </location>
</feature>
<keyword evidence="5 14" id="KW-0349">Heme</keyword>
<gene>
    <name evidence="19" type="ORF">GQ607_013545</name>
</gene>
<keyword evidence="6 16" id="KW-0812">Transmembrane</keyword>
<evidence type="ECO:0000256" key="13">
    <source>
        <dbReference type="ARBA" id="ARBA00038359"/>
    </source>
</evidence>
<feature type="transmembrane region" description="Helical" evidence="16">
    <location>
        <begin position="652"/>
        <end position="675"/>
    </location>
</feature>
<feature type="region of interest" description="Disordered" evidence="15">
    <location>
        <begin position="807"/>
        <end position="839"/>
    </location>
</feature>
<organism evidence="19 20">
    <name type="scientific">Colletotrichum asianum</name>
    <dbReference type="NCBI Taxonomy" id="702518"/>
    <lineage>
        <taxon>Eukaryota</taxon>
        <taxon>Fungi</taxon>
        <taxon>Dikarya</taxon>
        <taxon>Ascomycota</taxon>
        <taxon>Pezizomycotina</taxon>
        <taxon>Sordariomycetes</taxon>
        <taxon>Hypocreomycetidae</taxon>
        <taxon>Glomerellales</taxon>
        <taxon>Glomerellaceae</taxon>
        <taxon>Colletotrichum</taxon>
        <taxon>Colletotrichum gloeosporioides species complex</taxon>
    </lineage>
</organism>
<evidence type="ECO:0000256" key="5">
    <source>
        <dbReference type="ARBA" id="ARBA00022617"/>
    </source>
</evidence>
<feature type="non-terminal residue" evidence="19">
    <location>
        <position position="1"/>
    </location>
</feature>
<feature type="transmembrane region" description="Helical" evidence="16">
    <location>
        <begin position="619"/>
        <end position="640"/>
    </location>
</feature>
<keyword evidence="8 16" id="KW-1133">Transmembrane helix</keyword>
<comment type="similarity">
    <text evidence="4">Belongs to the cytochrome P450 family.</text>
</comment>
<comment type="subcellular location">
    <subcellularLocation>
        <location evidence="2">Membrane</location>
        <topology evidence="2">Multi-pass membrane protein</topology>
    </subcellularLocation>
    <subcellularLocation>
        <location evidence="3">Membrane</location>
        <topology evidence="3">Single-pass membrane protein</topology>
    </subcellularLocation>
</comment>
<feature type="transmembrane region" description="Helical" evidence="16">
    <location>
        <begin position="1286"/>
        <end position="1307"/>
    </location>
</feature>
<feature type="compositionally biased region" description="Polar residues" evidence="15">
    <location>
        <begin position="807"/>
        <end position="818"/>
    </location>
</feature>
<evidence type="ECO:0000256" key="15">
    <source>
        <dbReference type="SAM" id="MobiDB-lite"/>
    </source>
</evidence>
<dbReference type="CDD" id="cd11062">
    <property type="entry name" value="CYP58-like"/>
    <property type="match status" value="1"/>
</dbReference>
<evidence type="ECO:0000256" key="14">
    <source>
        <dbReference type="PIRSR" id="PIRSR602401-1"/>
    </source>
</evidence>
<dbReference type="Pfam" id="PF03372">
    <property type="entry name" value="Exo_endo_phos"/>
    <property type="match status" value="1"/>
</dbReference>
<proteinExistence type="inferred from homology"/>
<dbReference type="SUPFAM" id="SSF56219">
    <property type="entry name" value="DNase I-like"/>
    <property type="match status" value="1"/>
</dbReference>
<evidence type="ECO:0000256" key="9">
    <source>
        <dbReference type="ARBA" id="ARBA00023002"/>
    </source>
</evidence>
<evidence type="ECO:0000313" key="20">
    <source>
        <dbReference type="Proteomes" id="UP000434172"/>
    </source>
</evidence>
<feature type="transmembrane region" description="Helical" evidence="16">
    <location>
        <begin position="700"/>
        <end position="728"/>
    </location>
</feature>
<keyword evidence="9" id="KW-0560">Oxidoreductase</keyword>
<dbReference type="InterPro" id="IPR001128">
    <property type="entry name" value="Cyt_P450"/>
</dbReference>
<dbReference type="Gene3D" id="1.10.630.10">
    <property type="entry name" value="Cytochrome P450"/>
    <property type="match status" value="1"/>
</dbReference>